<keyword evidence="14" id="KW-1185">Reference proteome</keyword>
<feature type="transmembrane region" description="Helical" evidence="11">
    <location>
        <begin position="344"/>
        <end position="366"/>
    </location>
</feature>
<dbReference type="InterPro" id="IPR059000">
    <property type="entry name" value="ATPase_P-type_domA"/>
</dbReference>
<sequence>MDAVREFRFDVDGMHCGSCVARVERALHSAPGVVDAHVNLTTGAARIMATTDADAVRQVIAGAGYAATMRKAADDPMVAGGTDAAGIRQFVIAAALTLPVFVLEMGGHLIPAFHHWVMQNIGQYNSWAVQFVLCTAVLAWPGRGFFTRGVPSLLRGAPDMDALVVLGTGAAWAFSTIALFAPALLPPGSPAVYFEAASVIVTLILMGRWLEARAKGQTGAAIQRLVGLRPQTARVLRADGEAEVPIADLAIGDVVIIRPGERVPTDGQIETGASFVDESMVTGEPIPAEKGAGDALIGGTINGDGALQMQVSAVGAATVLSGIIRMVQEAQDMRLPVQALVNRIAAWFVPAVMVIAAVTVICWLIWGPDPALPLALVAGVSVLIIACPCAMGLATPTSIMVGTGRAAELGVLFRRGTALQILQDVDVVAFDKTGTLTMGCPVLTDVIAQDGDRQALLRQVAAVEAMSEHPLAAPILEAVEGPLPSATDFRAVPGAGLRAVVNGDLLVIGTARFLEEAHVDTAGLQQQAASLAADGKTPMLVAKNGQPAGVIAVADTVRPGAEQVVQALHHQGKRVVMISGDRSETAASVAAQLGIDQVIEEVMPAEKVDAVRTLQQQGKVAFVGDGINDAPALAVADVGVAMGAGTDVAIESADVVLMSGDPAQVLNGIAVSRATLRNIKQNLGWAFGYNILLIPVAAFGLLSPGLAAGAMALSSVLVVSNALRLKWVGGMS</sequence>
<dbReference type="PANTHER" id="PTHR43520">
    <property type="entry name" value="ATP7, ISOFORM B"/>
    <property type="match status" value="1"/>
</dbReference>
<dbReference type="SUPFAM" id="SSF55008">
    <property type="entry name" value="HMA, heavy metal-associated domain"/>
    <property type="match status" value="1"/>
</dbReference>
<dbReference type="InterPro" id="IPR036163">
    <property type="entry name" value="HMA_dom_sf"/>
</dbReference>
<dbReference type="InterPro" id="IPR008250">
    <property type="entry name" value="ATPase_P-typ_transduc_dom_A_sf"/>
</dbReference>
<evidence type="ECO:0000256" key="11">
    <source>
        <dbReference type="RuleBase" id="RU362081"/>
    </source>
</evidence>
<dbReference type="Pfam" id="PF00702">
    <property type="entry name" value="Hydrolase"/>
    <property type="match status" value="1"/>
</dbReference>
<dbReference type="SFLD" id="SFLDG00002">
    <property type="entry name" value="C1.7:_P-type_atpase_like"/>
    <property type="match status" value="1"/>
</dbReference>
<dbReference type="InterPro" id="IPR023299">
    <property type="entry name" value="ATPase_P-typ_cyto_dom_N"/>
</dbReference>
<dbReference type="InterPro" id="IPR044492">
    <property type="entry name" value="P_typ_ATPase_HD_dom"/>
</dbReference>
<dbReference type="EMBL" id="CP151767">
    <property type="protein sequence ID" value="WZU69158.1"/>
    <property type="molecule type" value="Genomic_DNA"/>
</dbReference>
<dbReference type="RefSeq" id="WP_342078451.1">
    <property type="nucleotide sequence ID" value="NZ_CP151767.2"/>
</dbReference>
<evidence type="ECO:0000256" key="2">
    <source>
        <dbReference type="ARBA" id="ARBA00006024"/>
    </source>
</evidence>
<dbReference type="Gene3D" id="2.70.150.10">
    <property type="entry name" value="Calcium-transporting ATPase, cytoplasmic transduction domain A"/>
    <property type="match status" value="1"/>
</dbReference>
<dbReference type="PROSITE" id="PS50846">
    <property type="entry name" value="HMA_2"/>
    <property type="match status" value="1"/>
</dbReference>
<feature type="transmembrane region" description="Helical" evidence="11">
    <location>
        <begin position="90"/>
        <end position="112"/>
    </location>
</feature>
<dbReference type="GO" id="GO:0005524">
    <property type="term" value="F:ATP binding"/>
    <property type="evidence" value="ECO:0007669"/>
    <property type="project" value="UniProtKB-UniRule"/>
</dbReference>
<evidence type="ECO:0000313" key="14">
    <source>
        <dbReference type="Proteomes" id="UP001470809"/>
    </source>
</evidence>
<keyword evidence="9 11" id="KW-1133">Transmembrane helix</keyword>
<dbReference type="GO" id="GO:0016887">
    <property type="term" value="F:ATP hydrolysis activity"/>
    <property type="evidence" value="ECO:0007669"/>
    <property type="project" value="InterPro"/>
</dbReference>
<feature type="transmembrane region" description="Helical" evidence="11">
    <location>
        <begin position="124"/>
        <end position="142"/>
    </location>
</feature>
<evidence type="ECO:0000256" key="9">
    <source>
        <dbReference type="ARBA" id="ARBA00022989"/>
    </source>
</evidence>
<dbReference type="Gene3D" id="3.30.70.100">
    <property type="match status" value="1"/>
</dbReference>
<organism evidence="13 14">
    <name type="scientific">Yoonia rhodophyticola</name>
    <dbReference type="NCBI Taxonomy" id="3137370"/>
    <lineage>
        <taxon>Bacteria</taxon>
        <taxon>Pseudomonadati</taxon>
        <taxon>Pseudomonadota</taxon>
        <taxon>Alphaproteobacteria</taxon>
        <taxon>Rhodobacterales</taxon>
        <taxon>Paracoccaceae</taxon>
        <taxon>Yoonia</taxon>
    </lineage>
</organism>
<proteinExistence type="inferred from homology"/>
<feature type="transmembrane region" description="Helical" evidence="11">
    <location>
        <begin position="191"/>
        <end position="210"/>
    </location>
</feature>
<comment type="subcellular location">
    <subcellularLocation>
        <location evidence="1">Cell membrane</location>
        <topology evidence="1">Multi-pass membrane protein</topology>
    </subcellularLocation>
</comment>
<feature type="transmembrane region" description="Helical" evidence="11">
    <location>
        <begin position="683"/>
        <end position="702"/>
    </location>
</feature>
<evidence type="ECO:0000256" key="6">
    <source>
        <dbReference type="ARBA" id="ARBA00022741"/>
    </source>
</evidence>
<dbReference type="SUPFAM" id="SSF81653">
    <property type="entry name" value="Calcium ATPase, transduction domain A"/>
    <property type="match status" value="1"/>
</dbReference>
<evidence type="ECO:0000256" key="4">
    <source>
        <dbReference type="ARBA" id="ARBA00022692"/>
    </source>
</evidence>
<dbReference type="NCBIfam" id="TIGR01525">
    <property type="entry name" value="ATPase-IB_hvy"/>
    <property type="match status" value="1"/>
</dbReference>
<dbReference type="PRINTS" id="PR00120">
    <property type="entry name" value="HATPASE"/>
</dbReference>
<dbReference type="InterPro" id="IPR018303">
    <property type="entry name" value="ATPase_P-typ_P_site"/>
</dbReference>
<dbReference type="PROSITE" id="PS01047">
    <property type="entry name" value="HMA_1"/>
    <property type="match status" value="1"/>
</dbReference>
<comment type="similarity">
    <text evidence="2 11">Belongs to the cation transport ATPase (P-type) (TC 3.A.3) family. Type IB subfamily.</text>
</comment>
<dbReference type="PANTHER" id="PTHR43520:SF8">
    <property type="entry name" value="P-TYPE CU(+) TRANSPORTER"/>
    <property type="match status" value="1"/>
</dbReference>
<dbReference type="GO" id="GO:0005507">
    <property type="term" value="F:copper ion binding"/>
    <property type="evidence" value="ECO:0007669"/>
    <property type="project" value="TreeGrafter"/>
</dbReference>
<evidence type="ECO:0000256" key="7">
    <source>
        <dbReference type="ARBA" id="ARBA00022840"/>
    </source>
</evidence>
<dbReference type="SUPFAM" id="SSF56784">
    <property type="entry name" value="HAD-like"/>
    <property type="match status" value="1"/>
</dbReference>
<dbReference type="Gene3D" id="3.40.50.1000">
    <property type="entry name" value="HAD superfamily/HAD-like"/>
    <property type="match status" value="1"/>
</dbReference>
<gene>
    <name evidence="13" type="ORF">AABB31_10045</name>
</gene>
<dbReference type="PROSITE" id="PS00154">
    <property type="entry name" value="ATPASE_E1_E2"/>
    <property type="match status" value="1"/>
</dbReference>
<keyword evidence="6 11" id="KW-0547">Nucleotide-binding</keyword>
<evidence type="ECO:0000256" key="10">
    <source>
        <dbReference type="ARBA" id="ARBA00023136"/>
    </source>
</evidence>
<keyword evidence="4 11" id="KW-0812">Transmembrane</keyword>
<evidence type="ECO:0000259" key="12">
    <source>
        <dbReference type="PROSITE" id="PS50846"/>
    </source>
</evidence>
<keyword evidence="8" id="KW-1278">Translocase</keyword>
<reference evidence="13 14" key="2">
    <citation type="submission" date="2024-08" db="EMBL/GenBank/DDBJ databases">
        <title>Phylogenomic analyses of a clade within the roseobacter group suggest taxonomic reassignments of species of the genera Aestuariivita, Citreicella, Loktanella, Nautella, Pelagibaca, Ruegeria, Thalassobius, Thiobacimonas and Tropicibacter, and the proposal o.</title>
        <authorList>
            <person name="Jeon C.O."/>
        </authorList>
    </citation>
    <scope>NUCLEOTIDE SEQUENCE [LARGE SCALE GENOMIC DNA]</scope>
    <source>
        <strain evidence="13 14">SS1-5</strain>
    </source>
</reference>
<dbReference type="NCBIfam" id="TIGR01494">
    <property type="entry name" value="ATPase_P-type"/>
    <property type="match status" value="1"/>
</dbReference>
<dbReference type="Pfam" id="PF00122">
    <property type="entry name" value="E1-E2_ATPase"/>
    <property type="match status" value="1"/>
</dbReference>
<feature type="transmembrane region" description="Helical" evidence="11">
    <location>
        <begin position="708"/>
        <end position="727"/>
    </location>
</feature>
<dbReference type="PRINTS" id="PR00119">
    <property type="entry name" value="CATATPASE"/>
</dbReference>
<dbReference type="InterPro" id="IPR027256">
    <property type="entry name" value="P-typ_ATPase_IB"/>
</dbReference>
<dbReference type="Proteomes" id="UP001470809">
    <property type="component" value="Chromosome"/>
</dbReference>
<dbReference type="KEGG" id="yrh:AABB31_10045"/>
<feature type="domain" description="HMA" evidence="12">
    <location>
        <begin position="5"/>
        <end position="68"/>
    </location>
</feature>
<accession>A0AAN0MG17</accession>
<evidence type="ECO:0000256" key="3">
    <source>
        <dbReference type="ARBA" id="ARBA00022475"/>
    </source>
</evidence>
<dbReference type="CDD" id="cd02094">
    <property type="entry name" value="P-type_ATPase_Cu-like"/>
    <property type="match status" value="1"/>
</dbReference>
<keyword evidence="7 11" id="KW-0067">ATP-binding</keyword>
<evidence type="ECO:0000256" key="1">
    <source>
        <dbReference type="ARBA" id="ARBA00004651"/>
    </source>
</evidence>
<dbReference type="InterPro" id="IPR006121">
    <property type="entry name" value="HMA_dom"/>
</dbReference>
<feature type="transmembrane region" description="Helical" evidence="11">
    <location>
        <begin position="163"/>
        <end position="185"/>
    </location>
</feature>
<keyword evidence="5 11" id="KW-0479">Metal-binding</keyword>
<dbReference type="GO" id="GO:0005886">
    <property type="term" value="C:plasma membrane"/>
    <property type="evidence" value="ECO:0007669"/>
    <property type="project" value="UniProtKB-SubCell"/>
</dbReference>
<protein>
    <submittedName>
        <fullName evidence="13">Heavy metal translocating P-type ATPase</fullName>
    </submittedName>
</protein>
<dbReference type="Pfam" id="PF00403">
    <property type="entry name" value="HMA"/>
    <property type="match status" value="1"/>
</dbReference>
<dbReference type="GO" id="GO:0060003">
    <property type="term" value="P:copper ion export"/>
    <property type="evidence" value="ECO:0007669"/>
    <property type="project" value="UniProtKB-ARBA"/>
</dbReference>
<dbReference type="GO" id="GO:0043682">
    <property type="term" value="F:P-type divalent copper transporter activity"/>
    <property type="evidence" value="ECO:0007669"/>
    <property type="project" value="TreeGrafter"/>
</dbReference>
<dbReference type="NCBIfam" id="TIGR01511">
    <property type="entry name" value="ATPase-IB1_Cu"/>
    <property type="match status" value="1"/>
</dbReference>
<dbReference type="CDD" id="cd00371">
    <property type="entry name" value="HMA"/>
    <property type="match status" value="1"/>
</dbReference>
<dbReference type="InterPro" id="IPR017969">
    <property type="entry name" value="Heavy-metal-associated_CS"/>
</dbReference>
<dbReference type="Gene3D" id="3.40.1110.10">
    <property type="entry name" value="Calcium-transporting ATPase, cytoplasmic domain N"/>
    <property type="match status" value="1"/>
</dbReference>
<dbReference type="SFLD" id="SFLDF00027">
    <property type="entry name" value="p-type_atpase"/>
    <property type="match status" value="1"/>
</dbReference>
<evidence type="ECO:0000256" key="5">
    <source>
        <dbReference type="ARBA" id="ARBA00022723"/>
    </source>
</evidence>
<evidence type="ECO:0000256" key="8">
    <source>
        <dbReference type="ARBA" id="ARBA00022967"/>
    </source>
</evidence>
<dbReference type="InterPro" id="IPR001757">
    <property type="entry name" value="P_typ_ATPase"/>
</dbReference>
<keyword evidence="3 11" id="KW-1003">Cell membrane</keyword>
<dbReference type="InterPro" id="IPR023214">
    <property type="entry name" value="HAD_sf"/>
</dbReference>
<dbReference type="FunFam" id="2.70.150.10:FF:000020">
    <property type="entry name" value="Copper-exporting P-type ATPase A"/>
    <property type="match status" value="1"/>
</dbReference>
<dbReference type="InterPro" id="IPR036412">
    <property type="entry name" value="HAD-like_sf"/>
</dbReference>
<dbReference type="SUPFAM" id="SSF81665">
    <property type="entry name" value="Calcium ATPase, transmembrane domain M"/>
    <property type="match status" value="1"/>
</dbReference>
<dbReference type="PROSITE" id="PS01229">
    <property type="entry name" value="COF_2"/>
    <property type="match status" value="1"/>
</dbReference>
<name>A0AAN0MG17_9RHOB</name>
<dbReference type="SFLD" id="SFLDS00003">
    <property type="entry name" value="Haloacid_Dehalogenase"/>
    <property type="match status" value="1"/>
</dbReference>
<dbReference type="AlphaFoldDB" id="A0AAN0MG17"/>
<keyword evidence="10 11" id="KW-0472">Membrane</keyword>
<evidence type="ECO:0000313" key="13">
    <source>
        <dbReference type="EMBL" id="WZU69158.1"/>
    </source>
</evidence>
<dbReference type="GO" id="GO:0055070">
    <property type="term" value="P:copper ion homeostasis"/>
    <property type="evidence" value="ECO:0007669"/>
    <property type="project" value="TreeGrafter"/>
</dbReference>
<reference evidence="14" key="1">
    <citation type="submission" date="2024-04" db="EMBL/GenBank/DDBJ databases">
        <title>Phylogenomic analyses of a clade within the roseobacter group suggest taxonomic reassignments of species of the genera Aestuariivita, Citreicella, Loktanella, Nautella, Pelagibaca, Ruegeria, Thalassobius, Thiobacimonas and Tropicibacter, and the proposal o.</title>
        <authorList>
            <person name="Jeon C.O."/>
        </authorList>
    </citation>
    <scope>NUCLEOTIDE SEQUENCE [LARGE SCALE GENOMIC DNA]</scope>
    <source>
        <strain evidence="14">SS1-5</strain>
    </source>
</reference>
<feature type="transmembrane region" description="Helical" evidence="11">
    <location>
        <begin position="372"/>
        <end position="395"/>
    </location>
</feature>
<dbReference type="InterPro" id="IPR023298">
    <property type="entry name" value="ATPase_P-typ_TM_dom_sf"/>
</dbReference>